<evidence type="ECO:0000256" key="10">
    <source>
        <dbReference type="RuleBase" id="RU362071"/>
    </source>
</evidence>
<name>A0ABZ1B4J5_9ACTN</name>
<evidence type="ECO:0000256" key="7">
    <source>
        <dbReference type="ARBA" id="ARBA00023136"/>
    </source>
</evidence>
<comment type="subcellular location">
    <subcellularLocation>
        <location evidence="10">Cell membrane</location>
        <topology evidence="10">Multi-pass membrane protein</topology>
    </subcellularLocation>
    <subcellularLocation>
        <location evidence="10">Bacterial flagellum basal body</location>
    </subcellularLocation>
</comment>
<dbReference type="Proteomes" id="UP001324287">
    <property type="component" value="Chromosome"/>
</dbReference>
<feature type="transmembrane region" description="Helical" evidence="10">
    <location>
        <begin position="211"/>
        <end position="233"/>
    </location>
</feature>
<dbReference type="InterPro" id="IPR006303">
    <property type="entry name" value="FliR"/>
</dbReference>
<feature type="transmembrane region" description="Helical" evidence="10">
    <location>
        <begin position="125"/>
        <end position="144"/>
    </location>
</feature>
<keyword evidence="4 10" id="KW-1003">Cell membrane</keyword>
<dbReference type="Pfam" id="PF01311">
    <property type="entry name" value="Bac_export_1"/>
    <property type="match status" value="1"/>
</dbReference>
<dbReference type="PANTHER" id="PTHR30065:SF1">
    <property type="entry name" value="SURFACE PRESENTATION OF ANTIGENS PROTEIN SPAR"/>
    <property type="match status" value="1"/>
</dbReference>
<evidence type="ECO:0000256" key="1">
    <source>
        <dbReference type="ARBA" id="ARBA00002578"/>
    </source>
</evidence>
<sequence length="256" mass="26683">MDLSVPAVTLAALLLGTARATGFVLLAPPFNSRTVPGPAKAAFALALSLLLSTQIAPTLPEPTAGFLVVAAVTEVIIGAALGFVVQVLFQAVQMAGDLIDVTGGFSLQPAYDPLSMTQNSSVGRLHYLLAITLLFTSGGHLLIVKGFATSYVGLPVGGDVPTDQIAAVLVTAFSMMFLAALQIAGPMVAVLLLADVALALLSRAAPALNIFAFGFPLKILLTLTMLGLTFPLLPPRWTVCSSRPHAPWSPPERMRR</sequence>
<keyword evidence="7 10" id="KW-0472">Membrane</keyword>
<keyword evidence="8 10" id="KW-0975">Bacterial flagellum</keyword>
<evidence type="ECO:0000256" key="9">
    <source>
        <dbReference type="NCBIfam" id="TIGR01400"/>
    </source>
</evidence>
<gene>
    <name evidence="11" type="primary">fliR</name>
    <name evidence="11" type="ORF">U6N30_03140</name>
</gene>
<evidence type="ECO:0000256" key="2">
    <source>
        <dbReference type="ARBA" id="ARBA00009772"/>
    </source>
</evidence>
<evidence type="ECO:0000256" key="4">
    <source>
        <dbReference type="ARBA" id="ARBA00022475"/>
    </source>
</evidence>
<organism evidence="11 12">
    <name type="scientific">Blastococcus brunescens</name>
    <dbReference type="NCBI Taxonomy" id="1564165"/>
    <lineage>
        <taxon>Bacteria</taxon>
        <taxon>Bacillati</taxon>
        <taxon>Actinomycetota</taxon>
        <taxon>Actinomycetes</taxon>
        <taxon>Geodermatophilales</taxon>
        <taxon>Geodermatophilaceae</taxon>
        <taxon>Blastococcus</taxon>
    </lineage>
</organism>
<keyword evidence="12" id="KW-1185">Reference proteome</keyword>
<comment type="similarity">
    <text evidence="2 10">Belongs to the FliR/MopE/SpaR family.</text>
</comment>
<evidence type="ECO:0000256" key="3">
    <source>
        <dbReference type="ARBA" id="ARBA00021717"/>
    </source>
</evidence>
<keyword evidence="11" id="KW-0282">Flagellum</keyword>
<feature type="transmembrane region" description="Helical" evidence="10">
    <location>
        <begin position="66"/>
        <end position="89"/>
    </location>
</feature>
<comment type="function">
    <text evidence="1 10">Role in flagellar biosynthesis.</text>
</comment>
<dbReference type="InterPro" id="IPR002010">
    <property type="entry name" value="T3SS_IM_R"/>
</dbReference>
<dbReference type="PANTHER" id="PTHR30065">
    <property type="entry name" value="FLAGELLAR BIOSYNTHETIC PROTEIN FLIR"/>
    <property type="match status" value="1"/>
</dbReference>
<feature type="transmembrane region" description="Helical" evidence="10">
    <location>
        <begin position="188"/>
        <end position="205"/>
    </location>
</feature>
<evidence type="ECO:0000313" key="11">
    <source>
        <dbReference type="EMBL" id="WRL64773.1"/>
    </source>
</evidence>
<evidence type="ECO:0000256" key="8">
    <source>
        <dbReference type="ARBA" id="ARBA00023143"/>
    </source>
</evidence>
<keyword evidence="11" id="KW-0969">Cilium</keyword>
<dbReference type="RefSeq" id="WP_324276098.1">
    <property type="nucleotide sequence ID" value="NZ_CP141261.1"/>
</dbReference>
<accession>A0ABZ1B4J5</accession>
<evidence type="ECO:0000313" key="12">
    <source>
        <dbReference type="Proteomes" id="UP001324287"/>
    </source>
</evidence>
<keyword evidence="5 10" id="KW-0812">Transmembrane</keyword>
<dbReference type="PRINTS" id="PR00953">
    <property type="entry name" value="TYPE3IMRPROT"/>
</dbReference>
<evidence type="ECO:0000256" key="6">
    <source>
        <dbReference type="ARBA" id="ARBA00022989"/>
    </source>
</evidence>
<dbReference type="NCBIfam" id="TIGR01400">
    <property type="entry name" value="fliR"/>
    <property type="match status" value="1"/>
</dbReference>
<evidence type="ECO:0000256" key="5">
    <source>
        <dbReference type="ARBA" id="ARBA00022692"/>
    </source>
</evidence>
<reference evidence="11 12" key="1">
    <citation type="submission" date="2023-12" db="EMBL/GenBank/DDBJ databases">
        <title>Blastococcus brunescens sp. nov., an actonobacterium isolated from sandstone collected in sahara desert.</title>
        <authorList>
            <person name="Gtari M."/>
            <person name="Ghodhbane F."/>
        </authorList>
    </citation>
    <scope>NUCLEOTIDE SEQUENCE [LARGE SCALE GENOMIC DNA]</scope>
    <source>
        <strain evidence="11 12">BMG 8361</strain>
    </source>
</reference>
<comment type="caution">
    <text evidence="10">Lacks conserved residue(s) required for the propagation of feature annotation.</text>
</comment>
<keyword evidence="6 10" id="KW-1133">Transmembrane helix</keyword>
<proteinExistence type="inferred from homology"/>
<dbReference type="EMBL" id="CP141261">
    <property type="protein sequence ID" value="WRL64773.1"/>
    <property type="molecule type" value="Genomic_DNA"/>
</dbReference>
<keyword evidence="11" id="KW-0966">Cell projection</keyword>
<protein>
    <recommendedName>
        <fullName evidence="3 9">Flagellar biosynthetic protein FliR</fullName>
    </recommendedName>
</protein>